<feature type="binding site" evidence="13">
    <location>
        <begin position="506"/>
        <end position="513"/>
    </location>
    <ligand>
        <name>ATP</name>
        <dbReference type="ChEBI" id="CHEBI:30616"/>
    </ligand>
</feature>
<keyword evidence="5 15" id="KW-0812">Transmembrane</keyword>
<evidence type="ECO:0000256" key="2">
    <source>
        <dbReference type="ARBA" id="ARBA00006474"/>
    </source>
</evidence>
<protein>
    <submittedName>
        <fullName evidence="17">DNA translocase FtsK 4TM domain-containing protein</fullName>
    </submittedName>
</protein>
<dbReference type="GO" id="GO:0003677">
    <property type="term" value="F:DNA binding"/>
    <property type="evidence" value="ECO:0007669"/>
    <property type="project" value="UniProtKB-KW"/>
</dbReference>
<dbReference type="Pfam" id="PF17854">
    <property type="entry name" value="FtsK_alpha"/>
    <property type="match status" value="1"/>
</dbReference>
<gene>
    <name evidence="17" type="ORF">AAG747_19795</name>
</gene>
<evidence type="ECO:0000256" key="15">
    <source>
        <dbReference type="SAM" id="Phobius"/>
    </source>
</evidence>
<dbReference type="InterPro" id="IPR036388">
    <property type="entry name" value="WH-like_DNA-bd_sf"/>
</dbReference>
<evidence type="ECO:0000259" key="16">
    <source>
        <dbReference type="PROSITE" id="PS50901"/>
    </source>
</evidence>
<feature type="transmembrane region" description="Helical" evidence="15">
    <location>
        <begin position="183"/>
        <end position="204"/>
    </location>
</feature>
<sequence length="842" mass="94168">MASKKNTYKQKKAPKRQASSQKRDSNFQINVQFYKDRRFKLSLGFLLLFSSLTLFLSIVSFLFSGKADQSVVESLGFGSLINSGLEVENWLGLIGAWISHLFIYEWFGIPSILLSPLLFFVGFEIVFRKTILPMNPTISTMLFAMLWFSILLGYIVLVSESHTNLAFICGKIGYQSAFVLNSFVGWGTVFFLVLSLAVFVVYFFDLSQVLGFKKKVQTTLGNVVENTRDAVTNNKPSKEEEEEEEEDPQTTPNTTLPATQKRKEPAKPSEKTETSQEKSRKEDQQWDIVPATPNQLSVQKDAKSPQELQLSIEDTSQVQEASLVNIPDQSDNTPTVSVEDMDFYDPKLDLGNYQKPTLELLNNTGSQKVRVTKEELEENKDKIVETLSNFKIGIASIKATIGPTVTLYEIVPDAGVKISRIRNLEDDIALSLAALGIRIIAPIPGKGTIGIEVPNKNREMVSIHSVLDSEQFVDTNKALPIALGRTISNDVFITDLTKMPHLLMAGATGQGKSVGINTILTSILYKKHPAEVKFVMIDPKQVELSLFNKIERHFLATLPDAEDSIVTDTTKAVHVLSSLVTEMELRYKLLKDAHTRNIKEYNNKFVRRRLNPEKGHRFMPYIVLVIDELADLMMTAGKEIEMPIARLAQKARAIGIHLILATQRPSVDVITGIIKANFPARLSFRVFSKIDSRTILDTGGADQLVGMGDMLLSNGSEIIRLQCAYVDTEEVEKICEHIGEQKGYETPYLLPEYETEENEIGKVDLAQRDDMFEAAARLLITHQQGSTSLIQRKLSLGYNRAGRIIDQLEAAGIVGPFEGSKARQVLIQDEYTLEQLLNSLGK</sequence>
<feature type="compositionally biased region" description="Acidic residues" evidence="14">
    <location>
        <begin position="239"/>
        <end position="248"/>
    </location>
</feature>
<evidence type="ECO:0000256" key="11">
    <source>
        <dbReference type="ARBA" id="ARBA00023136"/>
    </source>
</evidence>
<dbReference type="PANTHER" id="PTHR22683">
    <property type="entry name" value="SPORULATION PROTEIN RELATED"/>
    <property type="match status" value="1"/>
</dbReference>
<accession>A0AAW9SFY6</accession>
<feature type="region of interest" description="Disordered" evidence="14">
    <location>
        <begin position="1"/>
        <end position="23"/>
    </location>
</feature>
<keyword evidence="4" id="KW-0132">Cell division</keyword>
<dbReference type="InterPro" id="IPR018541">
    <property type="entry name" value="Ftsk_gamma"/>
</dbReference>
<comment type="similarity">
    <text evidence="2">Belongs to the FtsK/SpoIIIE/SftA family.</text>
</comment>
<keyword evidence="9 15" id="KW-1133">Transmembrane helix</keyword>
<dbReference type="Gene3D" id="3.40.50.300">
    <property type="entry name" value="P-loop containing nucleotide triphosphate hydrolases"/>
    <property type="match status" value="1"/>
</dbReference>
<organism evidence="17 18">
    <name type="scientific">Rapidithrix thailandica</name>
    <dbReference type="NCBI Taxonomy" id="413964"/>
    <lineage>
        <taxon>Bacteria</taxon>
        <taxon>Pseudomonadati</taxon>
        <taxon>Bacteroidota</taxon>
        <taxon>Cytophagia</taxon>
        <taxon>Cytophagales</taxon>
        <taxon>Flammeovirgaceae</taxon>
        <taxon>Rapidithrix</taxon>
    </lineage>
</organism>
<keyword evidence="8 13" id="KW-0067">ATP-binding</keyword>
<dbReference type="GO" id="GO:0007059">
    <property type="term" value="P:chromosome segregation"/>
    <property type="evidence" value="ECO:0007669"/>
    <property type="project" value="UniProtKB-KW"/>
</dbReference>
<keyword evidence="11 15" id="KW-0472">Membrane</keyword>
<dbReference type="SMART" id="SM00843">
    <property type="entry name" value="Ftsk_gamma"/>
    <property type="match status" value="1"/>
</dbReference>
<keyword evidence="7" id="KW-0159">Chromosome partition</keyword>
<evidence type="ECO:0000256" key="12">
    <source>
        <dbReference type="ARBA" id="ARBA00023306"/>
    </source>
</evidence>
<evidence type="ECO:0000256" key="3">
    <source>
        <dbReference type="ARBA" id="ARBA00022475"/>
    </source>
</evidence>
<keyword evidence="3" id="KW-1003">Cell membrane</keyword>
<proteinExistence type="inferred from homology"/>
<reference evidence="17 18" key="1">
    <citation type="submission" date="2024-04" db="EMBL/GenBank/DDBJ databases">
        <title>Novel genus in family Flammeovirgaceae.</title>
        <authorList>
            <person name="Nguyen T.H."/>
            <person name="Vuong T.Q."/>
            <person name="Le H."/>
            <person name="Kim S.-G."/>
        </authorList>
    </citation>
    <scope>NUCLEOTIDE SEQUENCE [LARGE SCALE GENOMIC DNA]</scope>
    <source>
        <strain evidence="17 18">JCM 23209</strain>
    </source>
</reference>
<dbReference type="GO" id="GO:0005524">
    <property type="term" value="F:ATP binding"/>
    <property type="evidence" value="ECO:0007669"/>
    <property type="project" value="UniProtKB-UniRule"/>
</dbReference>
<dbReference type="SUPFAM" id="SSF46785">
    <property type="entry name" value="Winged helix' DNA-binding domain"/>
    <property type="match status" value="1"/>
</dbReference>
<dbReference type="InterPro" id="IPR050206">
    <property type="entry name" value="FtsK/SpoIIIE/SftA"/>
</dbReference>
<feature type="compositionally biased region" description="Basic residues" evidence="14">
    <location>
        <begin position="1"/>
        <end position="15"/>
    </location>
</feature>
<dbReference type="AlphaFoldDB" id="A0AAW9SFY6"/>
<feature type="transmembrane region" description="Helical" evidence="15">
    <location>
        <begin position="43"/>
        <end position="63"/>
    </location>
</feature>
<evidence type="ECO:0000256" key="6">
    <source>
        <dbReference type="ARBA" id="ARBA00022741"/>
    </source>
</evidence>
<feature type="domain" description="FtsK" evidence="16">
    <location>
        <begin position="488"/>
        <end position="693"/>
    </location>
</feature>
<evidence type="ECO:0000256" key="4">
    <source>
        <dbReference type="ARBA" id="ARBA00022618"/>
    </source>
</evidence>
<dbReference type="PROSITE" id="PS50901">
    <property type="entry name" value="FTSK"/>
    <property type="match status" value="1"/>
</dbReference>
<feature type="compositionally biased region" description="Polar residues" evidence="14">
    <location>
        <begin position="249"/>
        <end position="258"/>
    </location>
</feature>
<feature type="transmembrane region" description="Helical" evidence="15">
    <location>
        <begin position="106"/>
        <end position="126"/>
    </location>
</feature>
<dbReference type="Gene3D" id="1.10.10.10">
    <property type="entry name" value="Winged helix-like DNA-binding domain superfamily/Winged helix DNA-binding domain"/>
    <property type="match status" value="1"/>
</dbReference>
<dbReference type="InterPro" id="IPR025199">
    <property type="entry name" value="FtsK_4TM"/>
</dbReference>
<comment type="caution">
    <text evidence="17">The sequence shown here is derived from an EMBL/GenBank/DDBJ whole genome shotgun (WGS) entry which is preliminary data.</text>
</comment>
<name>A0AAW9SFY6_9BACT</name>
<evidence type="ECO:0000313" key="18">
    <source>
        <dbReference type="Proteomes" id="UP001403385"/>
    </source>
</evidence>
<evidence type="ECO:0000256" key="10">
    <source>
        <dbReference type="ARBA" id="ARBA00023125"/>
    </source>
</evidence>
<dbReference type="InterPro" id="IPR041027">
    <property type="entry name" value="FtsK_alpha"/>
</dbReference>
<keyword evidence="12" id="KW-0131">Cell cycle</keyword>
<keyword evidence="6 13" id="KW-0547">Nucleotide-binding</keyword>
<dbReference type="Pfam" id="PF09397">
    <property type="entry name" value="FtsK_gamma"/>
    <property type="match status" value="1"/>
</dbReference>
<evidence type="ECO:0000256" key="5">
    <source>
        <dbReference type="ARBA" id="ARBA00022692"/>
    </source>
</evidence>
<evidence type="ECO:0000256" key="13">
    <source>
        <dbReference type="PROSITE-ProRule" id="PRU00289"/>
    </source>
</evidence>
<dbReference type="GO" id="GO:0005886">
    <property type="term" value="C:plasma membrane"/>
    <property type="evidence" value="ECO:0007669"/>
    <property type="project" value="UniProtKB-SubCell"/>
</dbReference>
<keyword evidence="18" id="KW-1185">Reference proteome</keyword>
<dbReference type="InterPro" id="IPR036390">
    <property type="entry name" value="WH_DNA-bd_sf"/>
</dbReference>
<evidence type="ECO:0000313" key="17">
    <source>
        <dbReference type="EMBL" id="MEN7550173.1"/>
    </source>
</evidence>
<dbReference type="EMBL" id="JBDKWZ010000012">
    <property type="protein sequence ID" value="MEN7550173.1"/>
    <property type="molecule type" value="Genomic_DNA"/>
</dbReference>
<dbReference type="GO" id="GO:0051301">
    <property type="term" value="P:cell division"/>
    <property type="evidence" value="ECO:0007669"/>
    <property type="project" value="UniProtKB-KW"/>
</dbReference>
<dbReference type="Proteomes" id="UP001403385">
    <property type="component" value="Unassembled WGS sequence"/>
</dbReference>
<dbReference type="RefSeq" id="WP_346822952.1">
    <property type="nucleotide sequence ID" value="NZ_JBDKWZ010000012.1"/>
</dbReference>
<evidence type="ECO:0000256" key="1">
    <source>
        <dbReference type="ARBA" id="ARBA00004651"/>
    </source>
</evidence>
<feature type="transmembrane region" description="Helical" evidence="15">
    <location>
        <begin position="138"/>
        <end position="157"/>
    </location>
</feature>
<dbReference type="SUPFAM" id="SSF52540">
    <property type="entry name" value="P-loop containing nucleoside triphosphate hydrolases"/>
    <property type="match status" value="1"/>
</dbReference>
<dbReference type="Gene3D" id="3.30.980.40">
    <property type="match status" value="1"/>
</dbReference>
<evidence type="ECO:0000256" key="9">
    <source>
        <dbReference type="ARBA" id="ARBA00022989"/>
    </source>
</evidence>
<evidence type="ECO:0000256" key="14">
    <source>
        <dbReference type="SAM" id="MobiDB-lite"/>
    </source>
</evidence>
<evidence type="ECO:0000256" key="8">
    <source>
        <dbReference type="ARBA" id="ARBA00022840"/>
    </source>
</evidence>
<dbReference type="InterPro" id="IPR027417">
    <property type="entry name" value="P-loop_NTPase"/>
</dbReference>
<keyword evidence="10" id="KW-0238">DNA-binding</keyword>
<comment type="subcellular location">
    <subcellularLocation>
        <location evidence="1">Cell membrane</location>
        <topology evidence="1">Multi-pass membrane protein</topology>
    </subcellularLocation>
</comment>
<dbReference type="InterPro" id="IPR002543">
    <property type="entry name" value="FtsK_dom"/>
</dbReference>
<evidence type="ECO:0000256" key="7">
    <source>
        <dbReference type="ARBA" id="ARBA00022829"/>
    </source>
</evidence>
<dbReference type="PANTHER" id="PTHR22683:SF41">
    <property type="entry name" value="DNA TRANSLOCASE FTSK"/>
    <property type="match status" value="1"/>
</dbReference>
<feature type="compositionally biased region" description="Basic and acidic residues" evidence="14">
    <location>
        <begin position="261"/>
        <end position="284"/>
    </location>
</feature>
<dbReference type="Pfam" id="PF13491">
    <property type="entry name" value="FtsK_4TM"/>
    <property type="match status" value="1"/>
</dbReference>
<feature type="region of interest" description="Disordered" evidence="14">
    <location>
        <begin position="227"/>
        <end position="309"/>
    </location>
</feature>
<dbReference type="Pfam" id="PF01580">
    <property type="entry name" value="FtsK_SpoIIIE"/>
    <property type="match status" value="1"/>
</dbReference>